<accession>A0A496PFW5</accession>
<dbReference type="AlphaFoldDB" id="A0A496PFW5"/>
<keyword evidence="1" id="KW-0812">Transmembrane</keyword>
<sequence length="259" mass="28464">MVFQVFVVISKSSSWSGRAIDAALSLSTFLTLTALFWFLFFRFNQPLAMRLSILSALVVIFGTISVQDFFPNQGGSLISAFLIGSEAGMAYRIRKVGPESAGPFSVLDIADGVLAKVIDEVEMILEENKRQSFAIKYGHSVLAVMPTGENSFIVGNGLFYHQGVYLTDDWWVLQNSPKDHGRRGFLFGPKIRATVGCRFATFPRDYAVPADKVRAATRHFCVHGRRDQDLNWKVDPGVGRAVGAVLANEQGGTYLAGSK</sequence>
<reference evidence="2 3" key="1">
    <citation type="submission" date="2018-07" db="EMBL/GenBank/DDBJ databases">
        <title>Arthrobacter sp. nov., isolated from raw cow's milk with high bacterial count.</title>
        <authorList>
            <person name="Hahne J."/>
            <person name="Isele D."/>
            <person name="Lipski A."/>
        </authorList>
    </citation>
    <scope>NUCLEOTIDE SEQUENCE [LARGE SCALE GENOMIC DNA]</scope>
    <source>
        <strain evidence="2 3">JZ R-183</strain>
    </source>
</reference>
<name>A0A496PFW5_9MICC</name>
<gene>
    <name evidence="2" type="ORF">DWQ67_13345</name>
</gene>
<feature type="transmembrane region" description="Helical" evidence="1">
    <location>
        <begin position="47"/>
        <end position="66"/>
    </location>
</feature>
<feature type="transmembrane region" description="Helical" evidence="1">
    <location>
        <begin position="20"/>
        <end position="40"/>
    </location>
</feature>
<protein>
    <submittedName>
        <fullName evidence="2">Uncharacterized protein</fullName>
    </submittedName>
</protein>
<evidence type="ECO:0000313" key="3">
    <source>
        <dbReference type="Proteomes" id="UP000273119"/>
    </source>
</evidence>
<dbReference type="Pfam" id="PF14430">
    <property type="entry name" value="Imm1"/>
    <property type="match status" value="1"/>
</dbReference>
<dbReference type="RefSeq" id="WP_121486111.1">
    <property type="nucleotide sequence ID" value="NZ_QQXL01000010.1"/>
</dbReference>
<dbReference type="InterPro" id="IPR025680">
    <property type="entry name" value="DddI"/>
</dbReference>
<comment type="caution">
    <text evidence="2">The sequence shown here is derived from an EMBL/GenBank/DDBJ whole genome shotgun (WGS) entry which is preliminary data.</text>
</comment>
<evidence type="ECO:0000313" key="2">
    <source>
        <dbReference type="EMBL" id="RKW69403.1"/>
    </source>
</evidence>
<dbReference type="EMBL" id="QQXL01000010">
    <property type="protein sequence ID" value="RKW69403.1"/>
    <property type="molecule type" value="Genomic_DNA"/>
</dbReference>
<keyword evidence="3" id="KW-1185">Reference proteome</keyword>
<keyword evidence="1" id="KW-0472">Membrane</keyword>
<proteinExistence type="predicted"/>
<organism evidence="2 3">
    <name type="scientific">Galactobacter caseinivorans</name>
    <dbReference type="NCBI Taxonomy" id="2676123"/>
    <lineage>
        <taxon>Bacteria</taxon>
        <taxon>Bacillati</taxon>
        <taxon>Actinomycetota</taxon>
        <taxon>Actinomycetes</taxon>
        <taxon>Micrococcales</taxon>
        <taxon>Micrococcaceae</taxon>
        <taxon>Galactobacter</taxon>
    </lineage>
</organism>
<evidence type="ECO:0000256" key="1">
    <source>
        <dbReference type="SAM" id="Phobius"/>
    </source>
</evidence>
<keyword evidence="1" id="KW-1133">Transmembrane helix</keyword>
<dbReference type="Proteomes" id="UP000273119">
    <property type="component" value="Unassembled WGS sequence"/>
</dbReference>